<dbReference type="PANTHER" id="PTHR43149:SF1">
    <property type="entry name" value="DELTA(3,5)-DELTA(2,4)-DIENOYL-COA ISOMERASE, MITOCHONDRIAL"/>
    <property type="match status" value="1"/>
</dbReference>
<dbReference type="CDD" id="cd06558">
    <property type="entry name" value="crotonase-like"/>
    <property type="match status" value="1"/>
</dbReference>
<dbReference type="GO" id="GO:0006635">
    <property type="term" value="P:fatty acid beta-oxidation"/>
    <property type="evidence" value="ECO:0007669"/>
    <property type="project" value="UniProtKB-UniPathway"/>
</dbReference>
<comment type="similarity">
    <text evidence="2 6">Belongs to the enoyl-CoA hydratase/isomerase family.</text>
</comment>
<dbReference type="InterPro" id="IPR045002">
    <property type="entry name" value="Ech1-like"/>
</dbReference>
<dbReference type="SUPFAM" id="SSF52096">
    <property type="entry name" value="ClpP/crotonase"/>
    <property type="match status" value="1"/>
</dbReference>
<dbReference type="PANTHER" id="PTHR43149">
    <property type="entry name" value="ENOYL-COA HYDRATASE"/>
    <property type="match status" value="1"/>
</dbReference>
<sequence length="267" mass="28559">MSERVSLAVESGVADVRLARPDKMNAFDDAMFDAVNSAIDELSKMTALRCVVLSGEGRGFCAGLDLSNFGKMASGERKGGSGIVDTPRYANGANRAQQVSFGWRDLPVPVVAAVHGVALGAGFQLALGADLRFVAHSARLSAFEMNWGLVPDMGAFPLMKELMRADVVRDLVYTGRMVEGGEAVEIGLATRLCDDPRAEALEYARAIANSSPDAIRAAKRLLNLSAEAEHRDILEAESEEMSALIGSPNQIEAVNARMEKRAPVFSD</sequence>
<keyword evidence="5" id="KW-0413">Isomerase</keyword>
<dbReference type="UniPathway" id="UPA00659"/>
<proteinExistence type="inferred from homology"/>
<reference evidence="8" key="1">
    <citation type="submission" date="2017-05" db="EMBL/GenBank/DDBJ databases">
        <authorList>
            <person name="Lin X."/>
        </authorList>
    </citation>
    <scope>NUCLEOTIDE SEQUENCE [LARGE SCALE GENOMIC DNA]</scope>
    <source>
        <strain evidence="8">JLT2012</strain>
    </source>
</reference>
<dbReference type="Proteomes" id="UP000198462">
    <property type="component" value="Unassembled WGS sequence"/>
</dbReference>
<dbReference type="InterPro" id="IPR001753">
    <property type="entry name" value="Enoyl-CoA_hydra/iso"/>
</dbReference>
<dbReference type="Gene3D" id="1.10.12.10">
    <property type="entry name" value="Lyase 2-enoyl-coa Hydratase, Chain A, domain 2"/>
    <property type="match status" value="1"/>
</dbReference>
<keyword evidence="8" id="KW-1185">Reference proteome</keyword>
<gene>
    <name evidence="7" type="ORF">B5C34_02775</name>
</gene>
<dbReference type="Pfam" id="PF00378">
    <property type="entry name" value="ECH_1"/>
    <property type="match status" value="1"/>
</dbReference>
<evidence type="ECO:0000256" key="1">
    <source>
        <dbReference type="ARBA" id="ARBA00005005"/>
    </source>
</evidence>
<accession>A0A219B2Y5</accession>
<evidence type="ECO:0000256" key="2">
    <source>
        <dbReference type="ARBA" id="ARBA00005254"/>
    </source>
</evidence>
<dbReference type="PROSITE" id="PS00166">
    <property type="entry name" value="ENOYL_COA_HYDRATASE"/>
    <property type="match status" value="1"/>
</dbReference>
<comment type="caution">
    <text evidence="7">The sequence shown here is derived from an EMBL/GenBank/DDBJ whole genome shotgun (WGS) entry which is preliminary data.</text>
</comment>
<comment type="pathway">
    <text evidence="1">Lipid metabolism; fatty acid beta-oxidation.</text>
</comment>
<dbReference type="OrthoDB" id="9802898at2"/>
<dbReference type="GO" id="GO:0016853">
    <property type="term" value="F:isomerase activity"/>
    <property type="evidence" value="ECO:0007669"/>
    <property type="project" value="UniProtKB-KW"/>
</dbReference>
<dbReference type="Gene3D" id="3.90.226.10">
    <property type="entry name" value="2-enoyl-CoA Hydratase, Chain A, domain 1"/>
    <property type="match status" value="1"/>
</dbReference>
<dbReference type="RefSeq" id="WP_088711277.1">
    <property type="nucleotide sequence ID" value="NZ_NFZT01000001.1"/>
</dbReference>
<dbReference type="EMBL" id="NFZT01000001">
    <property type="protein sequence ID" value="OWV32483.1"/>
    <property type="molecule type" value="Genomic_DNA"/>
</dbReference>
<dbReference type="InterPro" id="IPR014748">
    <property type="entry name" value="Enoyl-CoA_hydra_C"/>
</dbReference>
<keyword evidence="4" id="KW-0443">Lipid metabolism</keyword>
<evidence type="ECO:0000256" key="4">
    <source>
        <dbReference type="ARBA" id="ARBA00023098"/>
    </source>
</evidence>
<dbReference type="InterPro" id="IPR029045">
    <property type="entry name" value="ClpP/crotonase-like_dom_sf"/>
</dbReference>
<evidence type="ECO:0000256" key="5">
    <source>
        <dbReference type="ARBA" id="ARBA00023235"/>
    </source>
</evidence>
<dbReference type="AlphaFoldDB" id="A0A219B2Y5"/>
<evidence type="ECO:0000313" key="8">
    <source>
        <dbReference type="Proteomes" id="UP000198462"/>
    </source>
</evidence>
<dbReference type="InterPro" id="IPR018376">
    <property type="entry name" value="Enoyl-CoA_hyd/isom_CS"/>
</dbReference>
<evidence type="ECO:0000313" key="7">
    <source>
        <dbReference type="EMBL" id="OWV32483.1"/>
    </source>
</evidence>
<dbReference type="NCBIfam" id="NF005699">
    <property type="entry name" value="PRK07509.1"/>
    <property type="match status" value="1"/>
</dbReference>
<protein>
    <submittedName>
        <fullName evidence="7">Enoyl-CoA hydratase</fullName>
    </submittedName>
</protein>
<evidence type="ECO:0000256" key="3">
    <source>
        <dbReference type="ARBA" id="ARBA00022832"/>
    </source>
</evidence>
<keyword evidence="3" id="KW-0276">Fatty acid metabolism</keyword>
<evidence type="ECO:0000256" key="6">
    <source>
        <dbReference type="RuleBase" id="RU003707"/>
    </source>
</evidence>
<name>A0A219B2Y5_9SPHN</name>
<organism evidence="7 8">
    <name type="scientific">Pacificimonas flava</name>
    <dbReference type="NCBI Taxonomy" id="1234595"/>
    <lineage>
        <taxon>Bacteria</taxon>
        <taxon>Pseudomonadati</taxon>
        <taxon>Pseudomonadota</taxon>
        <taxon>Alphaproteobacteria</taxon>
        <taxon>Sphingomonadales</taxon>
        <taxon>Sphingosinicellaceae</taxon>
        <taxon>Pacificimonas</taxon>
    </lineage>
</organism>